<feature type="region of interest" description="Disordered" evidence="1">
    <location>
        <begin position="70"/>
        <end position="92"/>
    </location>
</feature>
<reference evidence="3" key="2">
    <citation type="submission" date="2022-03" db="EMBL/GenBank/DDBJ databases">
        <title>Draft title - Genomic analysis of global carrot germplasm unveils the trajectory of domestication and the origin of high carotenoid orange carrot.</title>
        <authorList>
            <person name="Iorizzo M."/>
            <person name="Ellison S."/>
            <person name="Senalik D."/>
            <person name="Macko-Podgorni A."/>
            <person name="Grzebelus D."/>
            <person name="Bostan H."/>
            <person name="Rolling W."/>
            <person name="Curaba J."/>
            <person name="Simon P."/>
        </authorList>
    </citation>
    <scope>NUCLEOTIDE SEQUENCE</scope>
    <source>
        <tissue evidence="3">Leaf</tissue>
    </source>
</reference>
<protein>
    <submittedName>
        <fullName evidence="2">Uncharacterized protein</fullName>
    </submittedName>
</protein>
<dbReference type="AlphaFoldDB" id="A0A164VVV5"/>
<evidence type="ECO:0000256" key="1">
    <source>
        <dbReference type="SAM" id="MobiDB-lite"/>
    </source>
</evidence>
<accession>A0A164VVV5</accession>
<name>A0A164VVV5_DAUCS</name>
<dbReference type="EMBL" id="LNRQ01000006">
    <property type="protein sequence ID" value="KZM90936.1"/>
    <property type="molecule type" value="Genomic_DNA"/>
</dbReference>
<dbReference type="Gramene" id="KZM90936">
    <property type="protein sequence ID" value="KZM90936"/>
    <property type="gene ID" value="DCAR_021699"/>
</dbReference>
<dbReference type="Proteomes" id="UP000077755">
    <property type="component" value="Chromosome 6"/>
</dbReference>
<evidence type="ECO:0000313" key="2">
    <source>
        <dbReference type="EMBL" id="KZM90936.1"/>
    </source>
</evidence>
<sequence>MQLSLQCLHPGYCYHPTTTPMTINMAHPTAWPSSKQSTRLLQYNLSTSSFIFPFRVAHLPLTTTPPPTDTIPVSHGFSYHRVPGQPTRHHRH</sequence>
<evidence type="ECO:0000313" key="4">
    <source>
        <dbReference type="Proteomes" id="UP000077755"/>
    </source>
</evidence>
<organism evidence="2">
    <name type="scientific">Daucus carota subsp. sativus</name>
    <name type="common">Carrot</name>
    <dbReference type="NCBI Taxonomy" id="79200"/>
    <lineage>
        <taxon>Eukaryota</taxon>
        <taxon>Viridiplantae</taxon>
        <taxon>Streptophyta</taxon>
        <taxon>Embryophyta</taxon>
        <taxon>Tracheophyta</taxon>
        <taxon>Spermatophyta</taxon>
        <taxon>Magnoliopsida</taxon>
        <taxon>eudicotyledons</taxon>
        <taxon>Gunneridae</taxon>
        <taxon>Pentapetalae</taxon>
        <taxon>asterids</taxon>
        <taxon>campanulids</taxon>
        <taxon>Apiales</taxon>
        <taxon>Apiaceae</taxon>
        <taxon>Apioideae</taxon>
        <taxon>Scandiceae</taxon>
        <taxon>Daucinae</taxon>
        <taxon>Daucus</taxon>
        <taxon>Daucus sect. Daucus</taxon>
    </lineage>
</organism>
<dbReference type="EMBL" id="CP093348">
    <property type="protein sequence ID" value="WOH05100.1"/>
    <property type="molecule type" value="Genomic_DNA"/>
</dbReference>
<reference evidence="2" key="1">
    <citation type="journal article" date="2016" name="Nat. Genet.">
        <title>A high-quality carrot genome assembly provides new insights into carotenoid accumulation and asterid genome evolution.</title>
        <authorList>
            <person name="Iorizzo M."/>
            <person name="Ellison S."/>
            <person name="Senalik D."/>
            <person name="Zeng P."/>
            <person name="Satapoomin P."/>
            <person name="Huang J."/>
            <person name="Bowman M."/>
            <person name="Iovene M."/>
            <person name="Sanseverino W."/>
            <person name="Cavagnaro P."/>
            <person name="Yildiz M."/>
            <person name="Macko-Podgorni A."/>
            <person name="Moranska E."/>
            <person name="Grzebelus E."/>
            <person name="Grzebelus D."/>
            <person name="Ashrafi H."/>
            <person name="Zheng Z."/>
            <person name="Cheng S."/>
            <person name="Spooner D."/>
            <person name="Van Deynze A."/>
            <person name="Simon P."/>
        </authorList>
    </citation>
    <scope>NUCLEOTIDE SEQUENCE [LARGE SCALE GENOMIC DNA]</scope>
    <source>
        <tissue evidence="2">Leaf</tissue>
    </source>
</reference>
<keyword evidence="4" id="KW-1185">Reference proteome</keyword>
<proteinExistence type="predicted"/>
<evidence type="ECO:0000313" key="3">
    <source>
        <dbReference type="EMBL" id="WOH05100.1"/>
    </source>
</evidence>
<gene>
    <name evidence="2" type="ORF">DCAR_021699</name>
    <name evidence="3" type="ORF">DCAR_0624513</name>
</gene>